<name>A0ACC2N2X5_9HYME</name>
<dbReference type="EMBL" id="CM056744">
    <property type="protein sequence ID" value="KAJ8665515.1"/>
    <property type="molecule type" value="Genomic_DNA"/>
</dbReference>
<comment type="caution">
    <text evidence="1">The sequence shown here is derived from an EMBL/GenBank/DDBJ whole genome shotgun (WGS) entry which is preliminary data.</text>
</comment>
<dbReference type="Proteomes" id="UP001239111">
    <property type="component" value="Chromosome 4"/>
</dbReference>
<evidence type="ECO:0000313" key="2">
    <source>
        <dbReference type="Proteomes" id="UP001239111"/>
    </source>
</evidence>
<gene>
    <name evidence="1" type="ORF">QAD02_007177</name>
</gene>
<organism evidence="1 2">
    <name type="scientific">Eretmocerus hayati</name>
    <dbReference type="NCBI Taxonomy" id="131215"/>
    <lineage>
        <taxon>Eukaryota</taxon>
        <taxon>Metazoa</taxon>
        <taxon>Ecdysozoa</taxon>
        <taxon>Arthropoda</taxon>
        <taxon>Hexapoda</taxon>
        <taxon>Insecta</taxon>
        <taxon>Pterygota</taxon>
        <taxon>Neoptera</taxon>
        <taxon>Endopterygota</taxon>
        <taxon>Hymenoptera</taxon>
        <taxon>Apocrita</taxon>
        <taxon>Proctotrupomorpha</taxon>
        <taxon>Chalcidoidea</taxon>
        <taxon>Aphelinidae</taxon>
        <taxon>Aphelininae</taxon>
        <taxon>Eretmocerus</taxon>
    </lineage>
</organism>
<proteinExistence type="predicted"/>
<reference evidence="1" key="1">
    <citation type="submission" date="2023-04" db="EMBL/GenBank/DDBJ databases">
        <title>A chromosome-level genome assembly of the parasitoid wasp Eretmocerus hayati.</title>
        <authorList>
            <person name="Zhong Y."/>
            <person name="Liu S."/>
            <person name="Liu Y."/>
        </authorList>
    </citation>
    <scope>NUCLEOTIDE SEQUENCE</scope>
    <source>
        <strain evidence="1">ZJU_SS_LIU_2023</strain>
    </source>
</reference>
<sequence>MTKAKALVRVENLPFYYKTLCLNHNKVIADFGVDKELDYLKLKTGDSFEESYMDNEAEFQGFLDSIADLDRSSIETNATVAPASQTVVAPASSYSLARIETPTFSTNGPIFGIFIKTWRVEGMRLSQW</sequence>
<evidence type="ECO:0000313" key="1">
    <source>
        <dbReference type="EMBL" id="KAJ8665515.1"/>
    </source>
</evidence>
<accession>A0ACC2N2X5</accession>
<protein>
    <submittedName>
        <fullName evidence="1">Uncharacterized protein</fullName>
    </submittedName>
</protein>
<keyword evidence="2" id="KW-1185">Reference proteome</keyword>